<protein>
    <submittedName>
        <fullName evidence="1">Uncharacterized protein</fullName>
    </submittedName>
</protein>
<dbReference type="AlphaFoldDB" id="Q2SAX2"/>
<dbReference type="HOGENOM" id="CLU_3356513_0_0_6"/>
<organism evidence="1 2">
    <name type="scientific">Hahella chejuensis (strain KCTC 2396)</name>
    <dbReference type="NCBI Taxonomy" id="349521"/>
    <lineage>
        <taxon>Bacteria</taxon>
        <taxon>Pseudomonadati</taxon>
        <taxon>Pseudomonadota</taxon>
        <taxon>Gammaproteobacteria</taxon>
        <taxon>Oceanospirillales</taxon>
        <taxon>Hahellaceae</taxon>
        <taxon>Hahella</taxon>
    </lineage>
</organism>
<dbReference type="STRING" id="349521.HCH_05541"/>
<proteinExistence type="predicted"/>
<dbReference type="KEGG" id="hch:HCH_05541"/>
<dbReference type="Proteomes" id="UP000000238">
    <property type="component" value="Chromosome"/>
</dbReference>
<accession>Q2SAX2</accession>
<gene>
    <name evidence="1" type="ordered locus">HCH_05541</name>
</gene>
<sequence>MKRQLFYGSFSEQEAVNNVMSHKTGKSPVAAPSGCD</sequence>
<reference evidence="1 2" key="1">
    <citation type="journal article" date="2005" name="Nucleic Acids Res.">
        <title>Genomic blueprint of Hahella chejuensis, a marine microbe producing an algicidal agent.</title>
        <authorList>
            <person name="Jeong H."/>
            <person name="Yim J.H."/>
            <person name="Lee C."/>
            <person name="Choi S.-H."/>
            <person name="Park Y.K."/>
            <person name="Yoon S.H."/>
            <person name="Hur C.-G."/>
            <person name="Kang H.-Y."/>
            <person name="Kim D."/>
            <person name="Lee H.H."/>
            <person name="Park K.H."/>
            <person name="Park S.-H."/>
            <person name="Park H.-S."/>
            <person name="Lee H.K."/>
            <person name="Oh T.K."/>
            <person name="Kim J.F."/>
        </authorList>
    </citation>
    <scope>NUCLEOTIDE SEQUENCE [LARGE SCALE GENOMIC DNA]</scope>
    <source>
        <strain evidence="1 2">KCTC 2396</strain>
    </source>
</reference>
<name>Q2SAX2_HAHCH</name>
<evidence type="ECO:0000313" key="1">
    <source>
        <dbReference type="EMBL" id="ABC32202.1"/>
    </source>
</evidence>
<keyword evidence="2" id="KW-1185">Reference proteome</keyword>
<evidence type="ECO:0000313" key="2">
    <source>
        <dbReference type="Proteomes" id="UP000000238"/>
    </source>
</evidence>
<dbReference type="EMBL" id="CP000155">
    <property type="protein sequence ID" value="ABC32202.1"/>
    <property type="molecule type" value="Genomic_DNA"/>
</dbReference>